<dbReference type="Gene3D" id="2.60.120.260">
    <property type="entry name" value="Galactose-binding domain-like"/>
    <property type="match status" value="1"/>
</dbReference>
<keyword evidence="1" id="KW-1133">Transmembrane helix</keyword>
<evidence type="ECO:0008006" key="4">
    <source>
        <dbReference type="Google" id="ProtNLM"/>
    </source>
</evidence>
<sequence>MISKLQPRESVFVIIIATVLMTVIAQINLALHGTVAQETTYTDASGISYSENLAIEGPANNNWEDGCSATVANQKTAWWGLLLPKLAYITNVKFYLRSDAPQNMNGFRLYLINGTVYPIPTELCYRDTQKQAYLNLNQSIDCDDVGKARGERTVPMHVHLNV</sequence>
<gene>
    <name evidence="2" type="ORF">MCOR_15829</name>
</gene>
<organism evidence="2 3">
    <name type="scientific">Mytilus coruscus</name>
    <name type="common">Sea mussel</name>
    <dbReference type="NCBI Taxonomy" id="42192"/>
    <lineage>
        <taxon>Eukaryota</taxon>
        <taxon>Metazoa</taxon>
        <taxon>Spiralia</taxon>
        <taxon>Lophotrochozoa</taxon>
        <taxon>Mollusca</taxon>
        <taxon>Bivalvia</taxon>
        <taxon>Autobranchia</taxon>
        <taxon>Pteriomorphia</taxon>
        <taxon>Mytilida</taxon>
        <taxon>Mytiloidea</taxon>
        <taxon>Mytilidae</taxon>
        <taxon>Mytilinae</taxon>
        <taxon>Mytilus</taxon>
    </lineage>
</organism>
<keyword evidence="1" id="KW-0472">Membrane</keyword>
<reference evidence="2 3" key="1">
    <citation type="submission" date="2020-06" db="EMBL/GenBank/DDBJ databases">
        <authorList>
            <person name="Li R."/>
            <person name="Bekaert M."/>
        </authorList>
    </citation>
    <scope>NUCLEOTIDE SEQUENCE [LARGE SCALE GENOMIC DNA]</scope>
    <source>
        <strain evidence="3">wild</strain>
    </source>
</reference>
<evidence type="ECO:0000313" key="3">
    <source>
        <dbReference type="Proteomes" id="UP000507470"/>
    </source>
</evidence>
<proteinExistence type="predicted"/>
<protein>
    <recommendedName>
        <fullName evidence="4">Fucolectin tachylectin-4 pentraxin-1 domain-containing protein</fullName>
    </recommendedName>
</protein>
<dbReference type="Proteomes" id="UP000507470">
    <property type="component" value="Unassembled WGS sequence"/>
</dbReference>
<keyword evidence="3" id="KW-1185">Reference proteome</keyword>
<name>A0A6J8BA67_MYTCO</name>
<dbReference type="EMBL" id="CACVKT020002748">
    <property type="protein sequence ID" value="CAC5379814.1"/>
    <property type="molecule type" value="Genomic_DNA"/>
</dbReference>
<accession>A0A6J8BA67</accession>
<dbReference type="InterPro" id="IPR008979">
    <property type="entry name" value="Galactose-bd-like_sf"/>
</dbReference>
<dbReference type="SUPFAM" id="SSF49785">
    <property type="entry name" value="Galactose-binding domain-like"/>
    <property type="match status" value="1"/>
</dbReference>
<dbReference type="OrthoDB" id="6141198at2759"/>
<dbReference type="AlphaFoldDB" id="A0A6J8BA67"/>
<evidence type="ECO:0000256" key="1">
    <source>
        <dbReference type="SAM" id="Phobius"/>
    </source>
</evidence>
<evidence type="ECO:0000313" key="2">
    <source>
        <dbReference type="EMBL" id="CAC5379814.1"/>
    </source>
</evidence>
<feature type="transmembrane region" description="Helical" evidence="1">
    <location>
        <begin position="12"/>
        <end position="31"/>
    </location>
</feature>
<keyword evidence="1" id="KW-0812">Transmembrane</keyword>